<protein>
    <submittedName>
        <fullName evidence="1">Uncharacterized protein</fullName>
    </submittedName>
</protein>
<accession>A0A2P2M7A8</accession>
<evidence type="ECO:0000313" key="1">
    <source>
        <dbReference type="EMBL" id="MBX26085.1"/>
    </source>
</evidence>
<reference evidence="1" key="1">
    <citation type="submission" date="2018-02" db="EMBL/GenBank/DDBJ databases">
        <title>Rhizophora mucronata_Transcriptome.</title>
        <authorList>
            <person name="Meera S.P."/>
            <person name="Sreeshan A."/>
            <person name="Augustine A."/>
        </authorList>
    </citation>
    <scope>NUCLEOTIDE SEQUENCE</scope>
    <source>
        <tissue evidence="1">Leaf</tissue>
    </source>
</reference>
<organism evidence="1">
    <name type="scientific">Rhizophora mucronata</name>
    <name type="common">Asiatic mangrove</name>
    <dbReference type="NCBI Taxonomy" id="61149"/>
    <lineage>
        <taxon>Eukaryota</taxon>
        <taxon>Viridiplantae</taxon>
        <taxon>Streptophyta</taxon>
        <taxon>Embryophyta</taxon>
        <taxon>Tracheophyta</taxon>
        <taxon>Spermatophyta</taxon>
        <taxon>Magnoliopsida</taxon>
        <taxon>eudicotyledons</taxon>
        <taxon>Gunneridae</taxon>
        <taxon>Pentapetalae</taxon>
        <taxon>rosids</taxon>
        <taxon>fabids</taxon>
        <taxon>Malpighiales</taxon>
        <taxon>Rhizophoraceae</taxon>
        <taxon>Rhizophora</taxon>
    </lineage>
</organism>
<proteinExistence type="predicted"/>
<dbReference type="AlphaFoldDB" id="A0A2P2M7A8"/>
<name>A0A2P2M7A8_RHIMU</name>
<sequence length="38" mass="4139">MDDIVLLDSISYKRLGIAVFPSSYCRTTVTYGAPGKSI</sequence>
<dbReference type="EMBL" id="GGEC01045601">
    <property type="protein sequence ID" value="MBX26085.1"/>
    <property type="molecule type" value="Transcribed_RNA"/>
</dbReference>